<comment type="caution">
    <text evidence="4">The sequence shown here is derived from an EMBL/GenBank/DDBJ whole genome shotgun (WGS) entry which is preliminary data.</text>
</comment>
<accession>A0A0W8G5D9</accession>
<dbReference type="InterPro" id="IPR036164">
    <property type="entry name" value="bL21-like_sf"/>
</dbReference>
<name>A0A0W8G5D9_9ZZZZ</name>
<dbReference type="GO" id="GO:0006412">
    <property type="term" value="P:translation"/>
    <property type="evidence" value="ECO:0007669"/>
    <property type="project" value="InterPro"/>
</dbReference>
<gene>
    <name evidence="4" type="ORF">ASZ90_001945</name>
</gene>
<dbReference type="AlphaFoldDB" id="A0A0W8G5D9"/>
<dbReference type="InterPro" id="IPR001787">
    <property type="entry name" value="Ribosomal_bL21"/>
</dbReference>
<dbReference type="GO" id="GO:0003735">
    <property type="term" value="F:structural constituent of ribosome"/>
    <property type="evidence" value="ECO:0007669"/>
    <property type="project" value="InterPro"/>
</dbReference>
<protein>
    <submittedName>
        <fullName evidence="4">Lsu ribosomal protein l21p</fullName>
    </submittedName>
</protein>
<dbReference type="PANTHER" id="PTHR21349:SF0">
    <property type="entry name" value="LARGE RIBOSOMAL SUBUNIT PROTEIN BL21M"/>
    <property type="match status" value="1"/>
</dbReference>
<keyword evidence="3" id="KW-0687">Ribonucleoprotein</keyword>
<dbReference type="SUPFAM" id="SSF141091">
    <property type="entry name" value="L21p-like"/>
    <property type="match status" value="1"/>
</dbReference>
<evidence type="ECO:0000256" key="1">
    <source>
        <dbReference type="ARBA" id="ARBA00008563"/>
    </source>
</evidence>
<keyword evidence="2 4" id="KW-0689">Ribosomal protein</keyword>
<dbReference type="Pfam" id="PF00829">
    <property type="entry name" value="Ribosomal_L21p"/>
    <property type="match status" value="1"/>
</dbReference>
<dbReference type="GO" id="GO:0005737">
    <property type="term" value="C:cytoplasm"/>
    <property type="evidence" value="ECO:0007669"/>
    <property type="project" value="UniProtKB-ARBA"/>
</dbReference>
<dbReference type="GO" id="GO:0003723">
    <property type="term" value="F:RNA binding"/>
    <property type="evidence" value="ECO:0007669"/>
    <property type="project" value="InterPro"/>
</dbReference>
<dbReference type="NCBIfam" id="TIGR00061">
    <property type="entry name" value="L21"/>
    <property type="match status" value="1"/>
</dbReference>
<dbReference type="InterPro" id="IPR028909">
    <property type="entry name" value="bL21-like"/>
</dbReference>
<reference evidence="4" key="1">
    <citation type="journal article" date="2015" name="Proc. Natl. Acad. Sci. U.S.A.">
        <title>Networks of energetic and metabolic interactions define dynamics in microbial communities.</title>
        <authorList>
            <person name="Embree M."/>
            <person name="Liu J.K."/>
            <person name="Al-Bassam M.M."/>
            <person name="Zengler K."/>
        </authorList>
    </citation>
    <scope>NUCLEOTIDE SEQUENCE</scope>
</reference>
<evidence type="ECO:0000256" key="2">
    <source>
        <dbReference type="ARBA" id="ARBA00022980"/>
    </source>
</evidence>
<proteinExistence type="inferred from homology"/>
<dbReference type="EMBL" id="LNQE01000250">
    <property type="protein sequence ID" value="KUG28190.1"/>
    <property type="molecule type" value="Genomic_DNA"/>
</dbReference>
<dbReference type="GO" id="GO:1990904">
    <property type="term" value="C:ribonucleoprotein complex"/>
    <property type="evidence" value="ECO:0007669"/>
    <property type="project" value="UniProtKB-KW"/>
</dbReference>
<organism evidence="4">
    <name type="scientific">hydrocarbon metagenome</name>
    <dbReference type="NCBI Taxonomy" id="938273"/>
    <lineage>
        <taxon>unclassified sequences</taxon>
        <taxon>metagenomes</taxon>
        <taxon>ecological metagenomes</taxon>
    </lineage>
</organism>
<dbReference type="GO" id="GO:0005840">
    <property type="term" value="C:ribosome"/>
    <property type="evidence" value="ECO:0007669"/>
    <property type="project" value="UniProtKB-KW"/>
</dbReference>
<dbReference type="PANTHER" id="PTHR21349">
    <property type="entry name" value="50S RIBOSOMAL PROTEIN L21"/>
    <property type="match status" value="1"/>
</dbReference>
<comment type="similarity">
    <text evidence="1">Belongs to the bacterial ribosomal protein bL21 family.</text>
</comment>
<evidence type="ECO:0000313" key="4">
    <source>
        <dbReference type="EMBL" id="KUG28190.1"/>
    </source>
</evidence>
<dbReference type="HAMAP" id="MF_01363">
    <property type="entry name" value="Ribosomal_bL21"/>
    <property type="match status" value="1"/>
</dbReference>
<sequence>MYAIIETGGKQYRVQEGNKIQVEKLPVETGNELTLDKVLMVGGEAGTKIGAPYVEGAAVTCVVSGQARGPKIVVFHKWRRNDSHKKTGHRQSYTTLEVKSIRA</sequence>
<evidence type="ECO:0000256" key="3">
    <source>
        <dbReference type="ARBA" id="ARBA00023274"/>
    </source>
</evidence>